<organism evidence="4">
    <name type="scientific">freshwater metagenome</name>
    <dbReference type="NCBI Taxonomy" id="449393"/>
    <lineage>
        <taxon>unclassified sequences</taxon>
        <taxon>metagenomes</taxon>
        <taxon>ecological metagenomes</taxon>
    </lineage>
</organism>
<dbReference type="GO" id="GO:0016787">
    <property type="term" value="F:hydrolase activity"/>
    <property type="evidence" value="ECO:0007669"/>
    <property type="project" value="UniProtKB-KW"/>
</dbReference>
<keyword evidence="1" id="KW-0378">Hydrolase</keyword>
<evidence type="ECO:0000259" key="2">
    <source>
        <dbReference type="SMART" id="SM00849"/>
    </source>
</evidence>
<dbReference type="SMART" id="SM00849">
    <property type="entry name" value="Lactamase_B"/>
    <property type="match status" value="1"/>
</dbReference>
<dbReference type="Pfam" id="PF10996">
    <property type="entry name" value="Beta-Casp"/>
    <property type="match status" value="1"/>
</dbReference>
<reference evidence="4" key="1">
    <citation type="submission" date="2020-05" db="EMBL/GenBank/DDBJ databases">
        <authorList>
            <person name="Chiriac C."/>
            <person name="Salcher M."/>
            <person name="Ghai R."/>
            <person name="Kavagutti S V."/>
        </authorList>
    </citation>
    <scope>NUCLEOTIDE SEQUENCE</scope>
</reference>
<evidence type="ECO:0000259" key="3">
    <source>
        <dbReference type="SMART" id="SM01027"/>
    </source>
</evidence>
<dbReference type="Gene3D" id="3.60.15.10">
    <property type="entry name" value="Ribonuclease Z/Hydroxyacylglutathione hydrolase-like"/>
    <property type="match status" value="1"/>
</dbReference>
<dbReference type="PANTHER" id="PTHR11203">
    <property type="entry name" value="CLEAVAGE AND POLYADENYLATION SPECIFICITY FACTOR FAMILY MEMBER"/>
    <property type="match status" value="1"/>
</dbReference>
<dbReference type="InterPro" id="IPR050698">
    <property type="entry name" value="MBL"/>
</dbReference>
<dbReference type="SMART" id="SM01027">
    <property type="entry name" value="Beta-Casp"/>
    <property type="match status" value="1"/>
</dbReference>
<dbReference type="AlphaFoldDB" id="A0A6J6J5Q4"/>
<gene>
    <name evidence="4" type="ORF">UFOPK2001_00601</name>
</gene>
<name>A0A6J6J5Q4_9ZZZZ</name>
<evidence type="ECO:0000313" key="4">
    <source>
        <dbReference type="EMBL" id="CAB4632211.1"/>
    </source>
</evidence>
<dbReference type="InterPro" id="IPR022712">
    <property type="entry name" value="Beta_Casp"/>
</dbReference>
<dbReference type="GO" id="GO:0004521">
    <property type="term" value="F:RNA endonuclease activity"/>
    <property type="evidence" value="ECO:0007669"/>
    <property type="project" value="TreeGrafter"/>
</dbReference>
<feature type="domain" description="Metallo-beta-lactamase" evidence="2">
    <location>
        <begin position="20"/>
        <end position="236"/>
    </location>
</feature>
<sequence>MNNVAGAPSIQFLGAAGTVTGSRFLLTCGNVKVMVDCGMFQGLKELRLKNWNPLPIDPAEVDAVLLTHAHLDHCGYLPKLVKDGFRGKIHATEFTAKLAEVILRDSARIQTEDAKYAAEKGYSKHNPPRALYEEEDAAKAVSLFEQEDFHTRVQVAEQTFVTFHPSGHILGAAFLEVEFFGKRLLFTGDMGREHHPLLISPDPVPAGHWDAVITESTYGDREHTPITTDFEVAINRTLDRGGSILIPAFAVDRTEVILVQLRELMEAGKIPRVPVYADSPMALKALNFYRQAINEASPEIRPDIVEVWKGKDPFSTGTLVELTTVDESKTINDPKQPCIIISASGMGTGGRVVHHLRDMLPKAKHTVVFVGYQALGTRGQNLVEGATEVKMHGEMVQVMASIESIQAFSVHADGDELIAWMSTVSEAPGQVLVVHGEAGVAESFSDRIKSQLGWKSHAPHDGEIVHL</sequence>
<proteinExistence type="predicted"/>
<dbReference type="Pfam" id="PF00753">
    <property type="entry name" value="Lactamase_B"/>
    <property type="match status" value="1"/>
</dbReference>
<feature type="domain" description="Beta-Casp" evidence="3">
    <location>
        <begin position="254"/>
        <end position="382"/>
    </location>
</feature>
<evidence type="ECO:0000256" key="1">
    <source>
        <dbReference type="ARBA" id="ARBA00022801"/>
    </source>
</evidence>
<protein>
    <submittedName>
        <fullName evidence="4">Unannotated protein</fullName>
    </submittedName>
</protein>
<dbReference type="EMBL" id="CAEZVN010000045">
    <property type="protein sequence ID" value="CAB4632211.1"/>
    <property type="molecule type" value="Genomic_DNA"/>
</dbReference>
<dbReference type="Pfam" id="PF07521">
    <property type="entry name" value="RMMBL"/>
    <property type="match status" value="1"/>
</dbReference>
<dbReference type="InterPro" id="IPR001279">
    <property type="entry name" value="Metallo-B-lactamas"/>
</dbReference>
<dbReference type="InterPro" id="IPR036866">
    <property type="entry name" value="RibonucZ/Hydroxyglut_hydro"/>
</dbReference>
<dbReference type="CDD" id="cd16295">
    <property type="entry name" value="TTHA0252-CPSF-like_MBL-fold"/>
    <property type="match status" value="1"/>
</dbReference>
<dbReference type="InterPro" id="IPR011108">
    <property type="entry name" value="RMMBL"/>
</dbReference>
<dbReference type="SUPFAM" id="SSF56281">
    <property type="entry name" value="Metallo-hydrolase/oxidoreductase"/>
    <property type="match status" value="1"/>
</dbReference>
<accession>A0A6J6J5Q4</accession>
<dbReference type="Gene3D" id="3.40.50.10890">
    <property type="match status" value="1"/>
</dbReference>
<dbReference type="PANTHER" id="PTHR11203:SF37">
    <property type="entry name" value="INTEGRATOR COMPLEX SUBUNIT 11"/>
    <property type="match status" value="1"/>
</dbReference>